<dbReference type="EMBL" id="GBXM01031547">
    <property type="protein sequence ID" value="JAH77030.1"/>
    <property type="molecule type" value="Transcribed_RNA"/>
</dbReference>
<accession>A0A0E9VHX8</accession>
<organism evidence="1">
    <name type="scientific">Anguilla anguilla</name>
    <name type="common">European freshwater eel</name>
    <name type="synonym">Muraena anguilla</name>
    <dbReference type="NCBI Taxonomy" id="7936"/>
    <lineage>
        <taxon>Eukaryota</taxon>
        <taxon>Metazoa</taxon>
        <taxon>Chordata</taxon>
        <taxon>Craniata</taxon>
        <taxon>Vertebrata</taxon>
        <taxon>Euteleostomi</taxon>
        <taxon>Actinopterygii</taxon>
        <taxon>Neopterygii</taxon>
        <taxon>Teleostei</taxon>
        <taxon>Anguilliformes</taxon>
        <taxon>Anguillidae</taxon>
        <taxon>Anguilla</taxon>
    </lineage>
</organism>
<evidence type="ECO:0000313" key="1">
    <source>
        <dbReference type="EMBL" id="JAH77030.1"/>
    </source>
</evidence>
<reference evidence="1" key="1">
    <citation type="submission" date="2014-11" db="EMBL/GenBank/DDBJ databases">
        <authorList>
            <person name="Amaro Gonzalez C."/>
        </authorList>
    </citation>
    <scope>NUCLEOTIDE SEQUENCE</scope>
</reference>
<name>A0A0E9VHX8_ANGAN</name>
<dbReference type="AlphaFoldDB" id="A0A0E9VHX8"/>
<protein>
    <submittedName>
        <fullName evidence="1">Uncharacterized protein</fullName>
    </submittedName>
</protein>
<sequence length="32" mass="3809">MRPCIEHQRKSGIAKATFLNGMRLKNRNFRFS</sequence>
<proteinExistence type="predicted"/>
<reference evidence="1" key="2">
    <citation type="journal article" date="2015" name="Fish Shellfish Immunol.">
        <title>Early steps in the European eel (Anguilla anguilla)-Vibrio vulnificus interaction in the gills: Role of the RtxA13 toxin.</title>
        <authorList>
            <person name="Callol A."/>
            <person name="Pajuelo D."/>
            <person name="Ebbesson L."/>
            <person name="Teles M."/>
            <person name="MacKenzie S."/>
            <person name="Amaro C."/>
        </authorList>
    </citation>
    <scope>NUCLEOTIDE SEQUENCE</scope>
</reference>